<dbReference type="InterPro" id="IPR013087">
    <property type="entry name" value="Znf_C2H2_type"/>
</dbReference>
<organism evidence="4">
    <name type="scientific">Opuntia streptacantha</name>
    <name type="common">Prickly pear cactus</name>
    <name type="synonym">Opuntia cardona</name>
    <dbReference type="NCBI Taxonomy" id="393608"/>
    <lineage>
        <taxon>Eukaryota</taxon>
        <taxon>Viridiplantae</taxon>
        <taxon>Streptophyta</taxon>
        <taxon>Embryophyta</taxon>
        <taxon>Tracheophyta</taxon>
        <taxon>Spermatophyta</taxon>
        <taxon>Magnoliopsida</taxon>
        <taxon>eudicotyledons</taxon>
        <taxon>Gunneridae</taxon>
        <taxon>Pentapetalae</taxon>
        <taxon>Caryophyllales</taxon>
        <taxon>Cactineae</taxon>
        <taxon>Cactaceae</taxon>
        <taxon>Opuntioideae</taxon>
        <taxon>Opuntia</taxon>
    </lineage>
</organism>
<sequence length="183" mass="20408">MIHQSVEAADIPSNKDQAIQITNEVEEGNQDWLNLGLGTKPSSTGEDIGSPPTPVPAKIFSCNFCMRKFFSSQALGGHQNAHKRERGSARRFQSHRMMSMVGIPIHSPMRSLGVHPHSLVHKPNREGYAFAARFQDSNTVFTAPWNQFTIEGTTDVWPGSYRLNTEPAEEQPEGPKLDLKLRL</sequence>
<keyword evidence="1" id="KW-0862">Zinc</keyword>
<dbReference type="GO" id="GO:0008270">
    <property type="term" value="F:zinc ion binding"/>
    <property type="evidence" value="ECO:0007669"/>
    <property type="project" value="UniProtKB-KW"/>
</dbReference>
<dbReference type="PANTHER" id="PTHR47593">
    <property type="entry name" value="ZINC FINGER PROTEIN 4-LIKE"/>
    <property type="match status" value="1"/>
</dbReference>
<dbReference type="EMBL" id="GISG01089678">
    <property type="protein sequence ID" value="MBA4634181.1"/>
    <property type="molecule type" value="Transcribed_RNA"/>
</dbReference>
<dbReference type="SUPFAM" id="SSF57667">
    <property type="entry name" value="beta-beta-alpha zinc fingers"/>
    <property type="match status" value="1"/>
</dbReference>
<dbReference type="AlphaFoldDB" id="A0A7C9D579"/>
<proteinExistence type="predicted"/>
<evidence type="ECO:0000259" key="3">
    <source>
        <dbReference type="PROSITE" id="PS50157"/>
    </source>
</evidence>
<evidence type="ECO:0000313" key="4">
    <source>
        <dbReference type="EMBL" id="MBA4634181.1"/>
    </source>
</evidence>
<dbReference type="PROSITE" id="PS00028">
    <property type="entry name" value="ZINC_FINGER_C2H2_1"/>
    <property type="match status" value="1"/>
</dbReference>
<dbReference type="InterPro" id="IPR036236">
    <property type="entry name" value="Znf_C2H2_sf"/>
</dbReference>
<keyword evidence="1" id="KW-0479">Metal-binding</keyword>
<feature type="domain" description="C2H2-type" evidence="3">
    <location>
        <begin position="60"/>
        <end position="87"/>
    </location>
</feature>
<accession>A0A7C9D579</accession>
<evidence type="ECO:0000256" key="1">
    <source>
        <dbReference type="PROSITE-ProRule" id="PRU00042"/>
    </source>
</evidence>
<feature type="compositionally biased region" description="Basic and acidic residues" evidence="2">
    <location>
        <begin position="173"/>
        <end position="183"/>
    </location>
</feature>
<dbReference type="InterPro" id="IPR053266">
    <property type="entry name" value="Zinc_finger_protein_7"/>
</dbReference>
<keyword evidence="1" id="KW-0863">Zinc-finger</keyword>
<feature type="region of interest" description="Disordered" evidence="2">
    <location>
        <begin position="163"/>
        <end position="183"/>
    </location>
</feature>
<reference evidence="4" key="2">
    <citation type="submission" date="2020-07" db="EMBL/GenBank/DDBJ databases">
        <authorList>
            <person name="Vera ALvarez R."/>
            <person name="Arias-Moreno D.M."/>
            <person name="Jimenez-Jacinto V."/>
            <person name="Jimenez-Bremont J.F."/>
            <person name="Swaminathan K."/>
            <person name="Moose S.P."/>
            <person name="Guerrero-Gonzalez M.L."/>
            <person name="Marino-Ramirez L."/>
            <person name="Landsman D."/>
            <person name="Rodriguez-Kessler M."/>
            <person name="Delgado-Sanchez P."/>
        </authorList>
    </citation>
    <scope>NUCLEOTIDE SEQUENCE</scope>
    <source>
        <tissue evidence="4">Cladode</tissue>
    </source>
</reference>
<protein>
    <recommendedName>
        <fullName evidence="3">C2H2-type domain-containing protein</fullName>
    </recommendedName>
</protein>
<name>A0A7C9D579_OPUST</name>
<evidence type="ECO:0000256" key="2">
    <source>
        <dbReference type="SAM" id="MobiDB-lite"/>
    </source>
</evidence>
<reference evidence="4" key="1">
    <citation type="journal article" date="2013" name="J. Plant Res.">
        <title>Effect of fungi and light on seed germination of three Opuntia species from semiarid lands of central Mexico.</title>
        <authorList>
            <person name="Delgado-Sanchez P."/>
            <person name="Jimenez-Bremont J.F."/>
            <person name="Guerrero-Gonzalez Mde L."/>
            <person name="Flores J."/>
        </authorList>
    </citation>
    <scope>NUCLEOTIDE SEQUENCE</scope>
    <source>
        <tissue evidence="4">Cladode</tissue>
    </source>
</reference>
<dbReference type="PANTHER" id="PTHR47593:SF8">
    <property type="entry name" value="OS12G0581900 PROTEIN"/>
    <property type="match status" value="1"/>
</dbReference>
<dbReference type="PROSITE" id="PS50157">
    <property type="entry name" value="ZINC_FINGER_C2H2_2"/>
    <property type="match status" value="1"/>
</dbReference>
<dbReference type="Gene3D" id="3.30.160.60">
    <property type="entry name" value="Classic Zinc Finger"/>
    <property type="match status" value="1"/>
</dbReference>